<proteinExistence type="predicted"/>
<sequence length="61" mass="7386">MKYKIANIKMIYLTTETLRQKLIQLYCKEGSFSSEKVAKMSQELDKYIVKIQEWKNKQFTF</sequence>
<reference evidence="1" key="1">
    <citation type="submission" date="2022-09" db="EMBL/GenBank/DDBJ databases">
        <title>Genome analysis and characterization of larvicidal activity of Brevibacillus strains.</title>
        <authorList>
            <person name="Patrusheva E.V."/>
            <person name="Izotova A.O."/>
            <person name="Toshchakov S.V."/>
            <person name="Sineoky S.P."/>
        </authorList>
    </citation>
    <scope>NUCLEOTIDE SEQUENCE</scope>
    <source>
        <strain evidence="1">VKPM_B-13244</strain>
    </source>
</reference>
<dbReference type="InterPro" id="IPR036638">
    <property type="entry name" value="HLH_DNA-bd_sf"/>
</dbReference>
<dbReference type="Pfam" id="PF09388">
    <property type="entry name" value="SpoOE-like"/>
    <property type="match status" value="1"/>
</dbReference>
<protein>
    <submittedName>
        <fullName evidence="1">Aspartyl-phosphate phosphatase Spo0E family protein</fullName>
    </submittedName>
</protein>
<gene>
    <name evidence="1" type="ORF">O0535_21535</name>
</gene>
<accession>A0ABT4I382</accession>
<dbReference type="Proteomes" id="UP001067708">
    <property type="component" value="Unassembled WGS sequence"/>
</dbReference>
<dbReference type="Gene3D" id="4.10.280.10">
    <property type="entry name" value="Helix-loop-helix DNA-binding domain"/>
    <property type="match status" value="1"/>
</dbReference>
<dbReference type="EMBL" id="JAPTNG010000021">
    <property type="protein sequence ID" value="MCZ0833298.1"/>
    <property type="molecule type" value="Genomic_DNA"/>
</dbReference>
<organism evidence="1 2">
    <name type="scientific">Brevibacillus halotolerans</name>
    <dbReference type="NCBI Taxonomy" id="1507437"/>
    <lineage>
        <taxon>Bacteria</taxon>
        <taxon>Bacillati</taxon>
        <taxon>Bacillota</taxon>
        <taxon>Bacilli</taxon>
        <taxon>Bacillales</taxon>
        <taxon>Paenibacillaceae</taxon>
        <taxon>Brevibacillus</taxon>
    </lineage>
</organism>
<dbReference type="InterPro" id="IPR037208">
    <property type="entry name" value="Spo0E-like_sf"/>
</dbReference>
<comment type="caution">
    <text evidence="1">The sequence shown here is derived from an EMBL/GenBank/DDBJ whole genome shotgun (WGS) entry which is preliminary data.</text>
</comment>
<name>A0ABT4I382_9BACL</name>
<evidence type="ECO:0000313" key="1">
    <source>
        <dbReference type="EMBL" id="MCZ0833298.1"/>
    </source>
</evidence>
<dbReference type="SUPFAM" id="SSF140500">
    <property type="entry name" value="BAS1536-like"/>
    <property type="match status" value="1"/>
</dbReference>
<dbReference type="InterPro" id="IPR018540">
    <property type="entry name" value="Spo0E-like"/>
</dbReference>
<keyword evidence="2" id="KW-1185">Reference proteome</keyword>
<evidence type="ECO:0000313" key="2">
    <source>
        <dbReference type="Proteomes" id="UP001067708"/>
    </source>
</evidence>